<dbReference type="OrthoDB" id="2330058at2"/>
<comment type="caution">
    <text evidence="2">The sequence shown here is derived from an EMBL/GenBank/DDBJ whole genome shotgun (WGS) entry which is preliminary data.</text>
</comment>
<keyword evidence="1" id="KW-1133">Transmembrane helix</keyword>
<keyword evidence="3" id="KW-1185">Reference proteome</keyword>
<dbReference type="EMBL" id="AJAT01000016">
    <property type="protein sequence ID" value="EOL43185.1"/>
    <property type="molecule type" value="Genomic_DNA"/>
</dbReference>
<evidence type="ECO:0008006" key="4">
    <source>
        <dbReference type="Google" id="ProtNLM"/>
    </source>
</evidence>
<reference evidence="2 3" key="1">
    <citation type="submission" date="2013-02" db="EMBL/GenBank/DDBJ databases">
        <title>The Genome Sequence of Enterococcus phoeniculicola BAA-412.</title>
        <authorList>
            <consortium name="The Broad Institute Genome Sequencing Platform"/>
            <consortium name="The Broad Institute Genome Sequencing Center for Infectious Disease"/>
            <person name="Earl A.M."/>
            <person name="Gilmore M.S."/>
            <person name="Lebreton F."/>
            <person name="Walker B."/>
            <person name="Young S.K."/>
            <person name="Zeng Q."/>
            <person name="Gargeya S."/>
            <person name="Fitzgerald M."/>
            <person name="Haas B."/>
            <person name="Abouelleil A."/>
            <person name="Alvarado L."/>
            <person name="Arachchi H.M."/>
            <person name="Berlin A.M."/>
            <person name="Chapman S.B."/>
            <person name="Dewar J."/>
            <person name="Goldberg J."/>
            <person name="Griggs A."/>
            <person name="Gujja S."/>
            <person name="Hansen M."/>
            <person name="Howarth C."/>
            <person name="Imamovic A."/>
            <person name="Larimer J."/>
            <person name="McCowan C."/>
            <person name="Murphy C."/>
            <person name="Neiman D."/>
            <person name="Pearson M."/>
            <person name="Priest M."/>
            <person name="Roberts A."/>
            <person name="Saif S."/>
            <person name="Shea T."/>
            <person name="Sisk P."/>
            <person name="Sykes S."/>
            <person name="Wortman J."/>
            <person name="Nusbaum C."/>
            <person name="Birren B."/>
        </authorList>
    </citation>
    <scope>NUCLEOTIDE SEQUENCE [LARGE SCALE GENOMIC DNA]</scope>
    <source>
        <strain evidence="2 3">ATCC BAA-412</strain>
    </source>
</reference>
<evidence type="ECO:0000313" key="2">
    <source>
        <dbReference type="EMBL" id="EOL43185.1"/>
    </source>
</evidence>
<keyword evidence="1" id="KW-0812">Transmembrane</keyword>
<dbReference type="PATRIC" id="fig|1158610.3.peg.2156"/>
<feature type="transmembrane region" description="Helical" evidence="1">
    <location>
        <begin position="51"/>
        <end position="71"/>
    </location>
</feature>
<proteinExistence type="predicted"/>
<accession>R3WMV2</accession>
<feature type="transmembrane region" description="Helical" evidence="1">
    <location>
        <begin position="76"/>
        <end position="97"/>
    </location>
</feature>
<name>R3WMV2_9ENTE</name>
<protein>
    <recommendedName>
        <fullName evidence="4">DUF3784 domain-containing protein</fullName>
    </recommendedName>
</protein>
<keyword evidence="1" id="KW-0472">Membrane</keyword>
<dbReference type="HOGENOM" id="CLU_2245798_0_0_9"/>
<evidence type="ECO:0000256" key="1">
    <source>
        <dbReference type="SAM" id="Phobius"/>
    </source>
</evidence>
<sequence length="104" mass="11611">MFSFLITGICLLLAFLFLLLGIQFHRGKWVLLIAGVTKSTPKELAQKNGKVASYCMYFAFIYCLLLGLSFLMQQTIFLRGMIILGILVGIGGIVYALKEWVKNG</sequence>
<gene>
    <name evidence="2" type="ORF">UC3_02162</name>
</gene>
<evidence type="ECO:0000313" key="3">
    <source>
        <dbReference type="Proteomes" id="UP000013785"/>
    </source>
</evidence>
<dbReference type="AlphaFoldDB" id="R3WMV2"/>
<dbReference type="Proteomes" id="UP000013785">
    <property type="component" value="Unassembled WGS sequence"/>
</dbReference>
<dbReference type="RefSeq" id="WP_010768824.1">
    <property type="nucleotide sequence ID" value="NZ_ASWE01000002.1"/>
</dbReference>
<organism evidence="2 3">
    <name type="scientific">Enterococcus phoeniculicola ATCC BAA-412</name>
    <dbReference type="NCBI Taxonomy" id="1158610"/>
    <lineage>
        <taxon>Bacteria</taxon>
        <taxon>Bacillati</taxon>
        <taxon>Bacillota</taxon>
        <taxon>Bacilli</taxon>
        <taxon>Lactobacillales</taxon>
        <taxon>Enterococcaceae</taxon>
        <taxon>Enterococcus</taxon>
    </lineage>
</organism>